<evidence type="ECO:0000313" key="1">
    <source>
        <dbReference type="EMBL" id="JAD20848.1"/>
    </source>
</evidence>
<reference evidence="1" key="2">
    <citation type="journal article" date="2015" name="Data Brief">
        <title>Shoot transcriptome of the giant reed, Arundo donax.</title>
        <authorList>
            <person name="Barrero R.A."/>
            <person name="Guerrero F.D."/>
            <person name="Moolhuijzen P."/>
            <person name="Goolsby J.A."/>
            <person name="Tidwell J."/>
            <person name="Bellgard S.E."/>
            <person name="Bellgard M.I."/>
        </authorList>
    </citation>
    <scope>NUCLEOTIDE SEQUENCE</scope>
    <source>
        <tissue evidence="1">Shoot tissue taken approximately 20 cm above the soil surface</tissue>
    </source>
</reference>
<protein>
    <submittedName>
        <fullName evidence="1">Uncharacterized protein</fullName>
    </submittedName>
</protein>
<organism evidence="1">
    <name type="scientific">Arundo donax</name>
    <name type="common">Giant reed</name>
    <name type="synonym">Donax arundinaceus</name>
    <dbReference type="NCBI Taxonomy" id="35708"/>
    <lineage>
        <taxon>Eukaryota</taxon>
        <taxon>Viridiplantae</taxon>
        <taxon>Streptophyta</taxon>
        <taxon>Embryophyta</taxon>
        <taxon>Tracheophyta</taxon>
        <taxon>Spermatophyta</taxon>
        <taxon>Magnoliopsida</taxon>
        <taxon>Liliopsida</taxon>
        <taxon>Poales</taxon>
        <taxon>Poaceae</taxon>
        <taxon>PACMAD clade</taxon>
        <taxon>Arundinoideae</taxon>
        <taxon>Arundineae</taxon>
        <taxon>Arundo</taxon>
    </lineage>
</organism>
<sequence length="43" mass="5210">MLPKTIFLQLNQFVTYSGKNQSDKYKKGNRLFRSRCKKLEVWD</sequence>
<dbReference type="AlphaFoldDB" id="A0A0A8Y6W2"/>
<proteinExistence type="predicted"/>
<dbReference type="EMBL" id="GBRH01277047">
    <property type="protein sequence ID" value="JAD20848.1"/>
    <property type="molecule type" value="Transcribed_RNA"/>
</dbReference>
<accession>A0A0A8Y6W2</accession>
<reference evidence="1" key="1">
    <citation type="submission" date="2014-09" db="EMBL/GenBank/DDBJ databases">
        <authorList>
            <person name="Magalhaes I.L.F."/>
            <person name="Oliveira U."/>
            <person name="Santos F.R."/>
            <person name="Vidigal T.H.D.A."/>
            <person name="Brescovit A.D."/>
            <person name="Santos A.J."/>
        </authorList>
    </citation>
    <scope>NUCLEOTIDE SEQUENCE</scope>
    <source>
        <tissue evidence="1">Shoot tissue taken approximately 20 cm above the soil surface</tissue>
    </source>
</reference>
<name>A0A0A8Y6W2_ARUDO</name>